<dbReference type="SMART" id="SM00465">
    <property type="entry name" value="GIYc"/>
    <property type="match status" value="1"/>
</dbReference>
<dbReference type="GO" id="GO:0009380">
    <property type="term" value="C:excinuclease repair complex"/>
    <property type="evidence" value="ECO:0007669"/>
    <property type="project" value="TreeGrafter"/>
</dbReference>
<gene>
    <name evidence="9" type="ORF">COV30_02205</name>
</gene>
<dbReference type="SUPFAM" id="SSF82771">
    <property type="entry name" value="GIY-YIG endonuclease"/>
    <property type="match status" value="1"/>
</dbReference>
<dbReference type="Pfam" id="PF08459">
    <property type="entry name" value="UvrC_RNaseH_dom"/>
    <property type="match status" value="1"/>
</dbReference>
<dbReference type="AlphaFoldDB" id="A0A2H0R5C8"/>
<evidence type="ECO:0000256" key="4">
    <source>
        <dbReference type="ARBA" id="ARBA00022881"/>
    </source>
</evidence>
<feature type="domain" description="GIY-YIG" evidence="7">
    <location>
        <begin position="15"/>
        <end position="91"/>
    </location>
</feature>
<dbReference type="InterPro" id="IPR001943">
    <property type="entry name" value="UVR_dom"/>
</dbReference>
<keyword evidence="3" id="KW-0228">DNA excision</keyword>
<dbReference type="InterPro" id="IPR047296">
    <property type="entry name" value="GIY-YIG_UvrC_Cho"/>
</dbReference>
<feature type="domain" description="UvrC family homology region profile" evidence="8">
    <location>
        <begin position="249"/>
        <end position="355"/>
    </location>
</feature>
<evidence type="ECO:0000256" key="5">
    <source>
        <dbReference type="ARBA" id="ARBA00023204"/>
    </source>
</evidence>
<dbReference type="CDD" id="cd10434">
    <property type="entry name" value="GIY-YIG_UvrC_Cho"/>
    <property type="match status" value="1"/>
</dbReference>
<keyword evidence="2" id="KW-0227">DNA damage</keyword>
<dbReference type="PANTHER" id="PTHR30562:SF1">
    <property type="entry name" value="UVRABC SYSTEM PROTEIN C"/>
    <property type="match status" value="1"/>
</dbReference>
<dbReference type="PROSITE" id="PS50165">
    <property type="entry name" value="UVRC"/>
    <property type="match status" value="1"/>
</dbReference>
<dbReference type="InterPro" id="IPR001162">
    <property type="entry name" value="UvrC_RNase_H_dom"/>
</dbReference>
<feature type="domain" description="UVR" evidence="6">
    <location>
        <begin position="205"/>
        <end position="240"/>
    </location>
</feature>
<keyword evidence="1" id="KW-0963">Cytoplasm</keyword>
<dbReference type="InterPro" id="IPR038476">
    <property type="entry name" value="UvrC_RNase_H_dom_sf"/>
</dbReference>
<dbReference type="GO" id="GO:0009381">
    <property type="term" value="F:excinuclease ABC activity"/>
    <property type="evidence" value="ECO:0007669"/>
    <property type="project" value="InterPro"/>
</dbReference>
<dbReference type="Pfam" id="PF01541">
    <property type="entry name" value="GIY-YIG"/>
    <property type="match status" value="1"/>
</dbReference>
<dbReference type="PANTHER" id="PTHR30562">
    <property type="entry name" value="UVRC/OXIDOREDUCTASE"/>
    <property type="match status" value="1"/>
</dbReference>
<evidence type="ECO:0000313" key="10">
    <source>
        <dbReference type="Proteomes" id="UP000230208"/>
    </source>
</evidence>
<evidence type="ECO:0000259" key="7">
    <source>
        <dbReference type="PROSITE" id="PS50164"/>
    </source>
</evidence>
<evidence type="ECO:0000256" key="3">
    <source>
        <dbReference type="ARBA" id="ARBA00022769"/>
    </source>
</evidence>
<protein>
    <recommendedName>
        <fullName evidence="11">Excinuclease ABC subunit C</fullName>
    </recommendedName>
</protein>
<dbReference type="Gene3D" id="3.40.1440.10">
    <property type="entry name" value="GIY-YIG endonuclease"/>
    <property type="match status" value="1"/>
</dbReference>
<dbReference type="PROSITE" id="PS50164">
    <property type="entry name" value="GIY_YIG"/>
    <property type="match status" value="1"/>
</dbReference>
<keyword evidence="5" id="KW-0234">DNA repair</keyword>
<accession>A0A2H0R5C8</accession>
<evidence type="ECO:0008006" key="11">
    <source>
        <dbReference type="Google" id="ProtNLM"/>
    </source>
</evidence>
<comment type="caution">
    <text evidence="9">The sequence shown here is derived from an EMBL/GenBank/DDBJ whole genome shotgun (WGS) entry which is preliminary data.</text>
</comment>
<evidence type="ECO:0000256" key="1">
    <source>
        <dbReference type="ARBA" id="ARBA00022490"/>
    </source>
</evidence>
<dbReference type="GO" id="GO:0006289">
    <property type="term" value="P:nucleotide-excision repair"/>
    <property type="evidence" value="ECO:0007669"/>
    <property type="project" value="InterPro"/>
</dbReference>
<reference evidence="9 10" key="1">
    <citation type="submission" date="2017-09" db="EMBL/GenBank/DDBJ databases">
        <title>Depth-based differentiation of microbial function through sediment-hosted aquifers and enrichment of novel symbionts in the deep terrestrial subsurface.</title>
        <authorList>
            <person name="Probst A.J."/>
            <person name="Ladd B."/>
            <person name="Jarett J.K."/>
            <person name="Geller-Mcgrath D.E."/>
            <person name="Sieber C.M."/>
            <person name="Emerson J.B."/>
            <person name="Anantharaman K."/>
            <person name="Thomas B.C."/>
            <person name="Malmstrom R."/>
            <person name="Stieglmeier M."/>
            <person name="Klingl A."/>
            <person name="Woyke T."/>
            <person name="Ryan C.M."/>
            <person name="Banfield J.F."/>
        </authorList>
    </citation>
    <scope>NUCLEOTIDE SEQUENCE [LARGE SCALE GENOMIC DNA]</scope>
    <source>
        <strain evidence="9">CG10_big_fil_rev_8_21_14_0_10_37_15</strain>
    </source>
</reference>
<evidence type="ECO:0000256" key="2">
    <source>
        <dbReference type="ARBA" id="ARBA00022763"/>
    </source>
</evidence>
<evidence type="ECO:0000259" key="8">
    <source>
        <dbReference type="PROSITE" id="PS50165"/>
    </source>
</evidence>
<proteinExistence type="predicted"/>
<dbReference type="Gene3D" id="3.30.420.340">
    <property type="entry name" value="UvrC, RNAse H endonuclease domain"/>
    <property type="match status" value="1"/>
</dbReference>
<name>A0A2H0R5C8_9BACT</name>
<evidence type="ECO:0000313" key="9">
    <source>
        <dbReference type="EMBL" id="PIR41717.1"/>
    </source>
</evidence>
<evidence type="ECO:0000259" key="6">
    <source>
        <dbReference type="PROSITE" id="PS50151"/>
    </source>
</evidence>
<dbReference type="InterPro" id="IPR035901">
    <property type="entry name" value="GIY-YIG_endonuc_sf"/>
</dbReference>
<dbReference type="InterPro" id="IPR000305">
    <property type="entry name" value="GIY-YIG_endonuc"/>
</dbReference>
<dbReference type="FunFam" id="3.40.1440.10:FF:000001">
    <property type="entry name" value="UvrABC system protein C"/>
    <property type="match status" value="1"/>
</dbReference>
<keyword evidence="4" id="KW-0267">Excision nuclease</keyword>
<dbReference type="InterPro" id="IPR050066">
    <property type="entry name" value="UvrABC_protein_C"/>
</dbReference>
<dbReference type="EMBL" id="PCXP01000024">
    <property type="protein sequence ID" value="PIR41717.1"/>
    <property type="molecule type" value="Genomic_DNA"/>
</dbReference>
<dbReference type="Proteomes" id="UP000230208">
    <property type="component" value="Unassembled WGS sequence"/>
</dbReference>
<dbReference type="SUPFAM" id="SSF46600">
    <property type="entry name" value="C-terminal UvrC-binding domain of UvrB"/>
    <property type="match status" value="1"/>
</dbReference>
<sequence>MTRSELKEQIKKLPRDPGVYNFKDDKNKSLYIGKASNLKNRLKSYVETNDIRFKTMMSFARKLDFIETKSDIEALILESQLIKDFMPQFNIMLRDDKQYFHVGFTKDVFPKLFLTHQPQGFDAKFIGPFTDGSILKSTLRFLRKIFPYCTCKNAHNNLCLNYHIGKCPGFCCLKDSPERSRRIAEEKEYLKNIATLKEVLNGKRKSLIKALTKKMISAAQKENFEMAIKIRKKVDDLKRIFENAMIIRNIQPRNNTLKELSRILKIPKPLFRIEGYDISNIQGTNAAGSMVVFENGISNKSQYRKFKIKIGKTPNDILMLGEIFERRFNHPEWRRPDLILVDGGKGQLNATQKAIELSGENIPVMSLAKGKYEIFSTTLKKPIPMTSMPPSVQNLIKNIDAEAHRFAISYYRRLHRQRVLII</sequence>
<organism evidence="9 10">
    <name type="scientific">Candidatus Yanofskybacteria bacterium CG10_big_fil_rev_8_21_14_0_10_37_15</name>
    <dbReference type="NCBI Taxonomy" id="1975097"/>
    <lineage>
        <taxon>Bacteria</taxon>
        <taxon>Candidatus Yanofskyibacteriota</taxon>
    </lineage>
</organism>
<dbReference type="InterPro" id="IPR036876">
    <property type="entry name" value="UVR_dom_sf"/>
</dbReference>
<dbReference type="PROSITE" id="PS50151">
    <property type="entry name" value="UVR"/>
    <property type="match status" value="1"/>
</dbReference>